<proteinExistence type="predicted"/>
<reference evidence="2" key="1">
    <citation type="submission" date="2015-11" db="EMBL/GenBank/DDBJ databases">
        <title>De novo transcriptome assembly of four potential Pierce s Disease insect vectors from Arizona vineyards.</title>
        <authorList>
            <person name="Tassone E.E."/>
        </authorList>
    </citation>
    <scope>NUCLEOTIDE SEQUENCE</scope>
</reference>
<dbReference type="AlphaFoldDB" id="A0A1B6LLR0"/>
<accession>A0A1B6LLR0</accession>
<keyword evidence="1" id="KW-0732">Signal</keyword>
<feature type="signal peptide" evidence="1">
    <location>
        <begin position="1"/>
        <end position="23"/>
    </location>
</feature>
<dbReference type="EMBL" id="GEBQ01015478">
    <property type="protein sequence ID" value="JAT24499.1"/>
    <property type="molecule type" value="Transcribed_RNA"/>
</dbReference>
<evidence type="ECO:0008006" key="3">
    <source>
        <dbReference type="Google" id="ProtNLM"/>
    </source>
</evidence>
<evidence type="ECO:0000256" key="1">
    <source>
        <dbReference type="SAM" id="SignalP"/>
    </source>
</evidence>
<gene>
    <name evidence="2" type="ORF">g.19100</name>
</gene>
<protein>
    <recommendedName>
        <fullName evidence="3">Protein TsetseEP domain-containing protein</fullName>
    </recommendedName>
</protein>
<name>A0A1B6LLR0_9HEMI</name>
<feature type="chain" id="PRO_5008587480" description="Protein TsetseEP domain-containing protein" evidence="1">
    <location>
        <begin position="24"/>
        <end position="231"/>
    </location>
</feature>
<organism evidence="2">
    <name type="scientific">Graphocephala atropunctata</name>
    <dbReference type="NCBI Taxonomy" id="36148"/>
    <lineage>
        <taxon>Eukaryota</taxon>
        <taxon>Metazoa</taxon>
        <taxon>Ecdysozoa</taxon>
        <taxon>Arthropoda</taxon>
        <taxon>Hexapoda</taxon>
        <taxon>Insecta</taxon>
        <taxon>Pterygota</taxon>
        <taxon>Neoptera</taxon>
        <taxon>Paraneoptera</taxon>
        <taxon>Hemiptera</taxon>
        <taxon>Auchenorrhyncha</taxon>
        <taxon>Membracoidea</taxon>
        <taxon>Cicadellidae</taxon>
        <taxon>Cicadellinae</taxon>
        <taxon>Cicadellini</taxon>
        <taxon>Graphocephala</taxon>
    </lineage>
</organism>
<sequence length="231" mass="25770">MMKQFKTPIKFLVLLLLLNLVSTKPTSELHNGKSKISTDIQLDIAKKVFKAIQDLKTFQKEQSMEAVGFIETKALEIQNNLSTLPEQCSQEISDNINKQKNEVLKQLSLCNTKEIIYNAIHLGLETVEFAMEMTVDGALIFSNFIACVSSSAHVSFTRAAACVFKVMAIFPEEVKEIINETKNFANAIIVLLPQIENDIKSCFSSSKSSFQQTISSIADDVSTCKKSFKKT</sequence>
<evidence type="ECO:0000313" key="2">
    <source>
        <dbReference type="EMBL" id="JAT24499.1"/>
    </source>
</evidence>